<dbReference type="EMBL" id="SLUO01000002">
    <property type="protein sequence ID" value="TCL60528.1"/>
    <property type="molecule type" value="Genomic_DNA"/>
</dbReference>
<feature type="signal peptide" evidence="1">
    <location>
        <begin position="1"/>
        <end position="18"/>
    </location>
</feature>
<feature type="chain" id="PRO_5038382362" evidence="1">
    <location>
        <begin position="19"/>
        <end position="310"/>
    </location>
</feature>
<dbReference type="PROSITE" id="PS51257">
    <property type="entry name" value="PROKAR_LIPOPROTEIN"/>
    <property type="match status" value="1"/>
</dbReference>
<evidence type="ECO:0000313" key="4">
    <source>
        <dbReference type="Proteomes" id="UP000295718"/>
    </source>
</evidence>
<organism evidence="3 4">
    <name type="scientific">Kineothrix alysoides</name>
    <dbReference type="NCBI Taxonomy" id="1469948"/>
    <lineage>
        <taxon>Bacteria</taxon>
        <taxon>Bacillati</taxon>
        <taxon>Bacillota</taxon>
        <taxon>Clostridia</taxon>
        <taxon>Lachnospirales</taxon>
        <taxon>Lachnospiraceae</taxon>
        <taxon>Kineothrix</taxon>
    </lineage>
</organism>
<gene>
    <name evidence="3" type="ORF">EDD76_102226</name>
</gene>
<accession>A0A4R1R511</accession>
<comment type="caution">
    <text evidence="3">The sequence shown here is derived from an EMBL/GenBank/DDBJ whole genome shotgun (WGS) entry which is preliminary data.</text>
</comment>
<keyword evidence="1" id="KW-0732">Signal</keyword>
<evidence type="ECO:0000313" key="3">
    <source>
        <dbReference type="EMBL" id="TCL60528.1"/>
    </source>
</evidence>
<dbReference type="RefSeq" id="WP_031389043.1">
    <property type="nucleotide sequence ID" value="NZ_JPNB01000001.1"/>
</dbReference>
<feature type="domain" description="GerMN" evidence="2">
    <location>
        <begin position="201"/>
        <end position="290"/>
    </location>
</feature>
<evidence type="ECO:0000256" key="1">
    <source>
        <dbReference type="SAM" id="SignalP"/>
    </source>
</evidence>
<dbReference type="OrthoDB" id="9809406at2"/>
<name>A0A4R1R511_9FIRM</name>
<feature type="domain" description="GerMN" evidence="2">
    <location>
        <begin position="60"/>
        <end position="145"/>
    </location>
</feature>
<dbReference type="Pfam" id="PF10646">
    <property type="entry name" value="Germane"/>
    <property type="match status" value="2"/>
</dbReference>
<proteinExistence type="predicted"/>
<protein>
    <submittedName>
        <fullName evidence="3">Germination protein M</fullName>
    </submittedName>
</protein>
<dbReference type="SMART" id="SM00909">
    <property type="entry name" value="Germane"/>
    <property type="match status" value="2"/>
</dbReference>
<dbReference type="STRING" id="1469948.GCA_000732725_00261"/>
<keyword evidence="4" id="KW-1185">Reference proteome</keyword>
<dbReference type="InterPro" id="IPR019606">
    <property type="entry name" value="GerMN"/>
</dbReference>
<reference evidence="3 4" key="1">
    <citation type="submission" date="2019-03" db="EMBL/GenBank/DDBJ databases">
        <title>Genomic Encyclopedia of Type Strains, Phase IV (KMG-IV): sequencing the most valuable type-strain genomes for metagenomic binning, comparative biology and taxonomic classification.</title>
        <authorList>
            <person name="Goeker M."/>
        </authorList>
    </citation>
    <scope>NUCLEOTIDE SEQUENCE [LARGE SCALE GENOMIC DNA]</scope>
    <source>
        <strain evidence="3 4">DSM 100556</strain>
    </source>
</reference>
<sequence>MKKKLIFVLMIFCLFLTAACSGEEQVDKSRIYKIYGINKNETKIFFNEYVAENTEEEALIDELLTQLAATPEKLEYKAPLAGEFKLLSYSVEEGQLILNFDEHYKNQPVTTEVLVRAAIVRTMTQIEGISHVSFYVKNDPLTDREGNVLGTMSADMFVDNSGSEINAYEKATLRLYFANKEGNRLIETNRKLIYNTNISMEKLIVEQLIDGPSEQVKGEVYPTINPDTKVISVTVKDGTCYVNLSENFLTVAGNVTSDVTIYSLANSLVELANVNKVQIAVEGETNIMFRENTSLVTSFERNLDIVTPAE</sequence>
<dbReference type="Proteomes" id="UP000295718">
    <property type="component" value="Unassembled WGS sequence"/>
</dbReference>
<dbReference type="AlphaFoldDB" id="A0A4R1R511"/>
<evidence type="ECO:0000259" key="2">
    <source>
        <dbReference type="SMART" id="SM00909"/>
    </source>
</evidence>